<dbReference type="InterPro" id="IPR003661">
    <property type="entry name" value="HisK_dim/P_dom"/>
</dbReference>
<dbReference type="InterPro" id="IPR036097">
    <property type="entry name" value="HisK_dim/P_sf"/>
</dbReference>
<dbReference type="SMART" id="SM00388">
    <property type="entry name" value="HisKA"/>
    <property type="match status" value="1"/>
</dbReference>
<keyword evidence="7" id="KW-0472">Membrane</keyword>
<dbReference type="InterPro" id="IPR036890">
    <property type="entry name" value="HATPase_C_sf"/>
</dbReference>
<feature type="transmembrane region" description="Helical" evidence="7">
    <location>
        <begin position="116"/>
        <end position="134"/>
    </location>
</feature>
<dbReference type="InterPro" id="IPR050736">
    <property type="entry name" value="Sensor_HK_Regulatory"/>
</dbReference>
<dbReference type="Gene3D" id="1.10.287.130">
    <property type="match status" value="1"/>
</dbReference>
<dbReference type="PROSITE" id="PS50109">
    <property type="entry name" value="HIS_KIN"/>
    <property type="match status" value="1"/>
</dbReference>
<reference evidence="9 10" key="1">
    <citation type="submission" date="2020-05" db="EMBL/GenBank/DDBJ databases">
        <title>Description of Pedobacter foliorum sp. nov.</title>
        <authorList>
            <person name="Qi S."/>
            <person name="Carlier A."/>
            <person name="Cnockaert M."/>
            <person name="Vandamme P."/>
        </authorList>
    </citation>
    <scope>NUCLEOTIDE SEQUENCE [LARGE SCALE GENOMIC DNA]</scope>
    <source>
        <strain evidence="9 10">LMG 31300</strain>
    </source>
</reference>
<dbReference type="SUPFAM" id="SSF47384">
    <property type="entry name" value="Homodimeric domain of signal transducing histidine kinase"/>
    <property type="match status" value="1"/>
</dbReference>
<dbReference type="InterPro" id="IPR003594">
    <property type="entry name" value="HATPase_dom"/>
</dbReference>
<dbReference type="PANTHER" id="PTHR43711:SF1">
    <property type="entry name" value="HISTIDINE KINASE 1"/>
    <property type="match status" value="1"/>
</dbReference>
<evidence type="ECO:0000256" key="5">
    <source>
        <dbReference type="ARBA" id="ARBA00022777"/>
    </source>
</evidence>
<evidence type="ECO:0000256" key="6">
    <source>
        <dbReference type="ARBA" id="ARBA00023012"/>
    </source>
</evidence>
<dbReference type="GO" id="GO:0016301">
    <property type="term" value="F:kinase activity"/>
    <property type="evidence" value="ECO:0007669"/>
    <property type="project" value="UniProtKB-KW"/>
</dbReference>
<keyword evidence="5 9" id="KW-0418">Kinase</keyword>
<sequence>MAILAIAVSTRIIGLIYYEEAIKITRYSQYSLGNWIQITGSAIFLTLSRIALKSPKWSVISKKILSLFFIAFILLISFGVSYVVSSYNAKNNLTMFMIGIVTVSLFFAIEYKEISFLAAFVVLIFVLGMVIPKITIQDKMMNVFAAMTLGFMLIGFARYSYYFKSDHFVKIKELEEKNIEIEHLSTQKEEILAFVAHDLRNPLNNIEALSGFLLLENEDSNEAEMISTAAKQAKEIINDLIETVKKDQSDLKTEKQDISSFLNKVVQKWKANSKRTFLFIANDIKADVYLNTSKLERVIDNLISNGLKFSAEDKPIEISLTEHENKVAIVVKDFGIGIPEDLKKHIFQQFSKAGRQGLQGEKSIGLGLHISKRIVEQHAGKLSIDSKENEGTAFTILLPLA</sequence>
<keyword evidence="6" id="KW-0902">Two-component regulatory system</keyword>
<evidence type="ECO:0000256" key="1">
    <source>
        <dbReference type="ARBA" id="ARBA00000085"/>
    </source>
</evidence>
<evidence type="ECO:0000259" key="8">
    <source>
        <dbReference type="PROSITE" id="PS50109"/>
    </source>
</evidence>
<keyword evidence="3" id="KW-0597">Phosphoprotein</keyword>
<evidence type="ECO:0000313" key="9">
    <source>
        <dbReference type="EMBL" id="NQX31238.1"/>
    </source>
</evidence>
<keyword evidence="7" id="KW-0812">Transmembrane</keyword>
<comment type="catalytic activity">
    <reaction evidence="1">
        <text>ATP + protein L-histidine = ADP + protein N-phospho-L-histidine.</text>
        <dbReference type="EC" id="2.7.13.3"/>
    </reaction>
</comment>
<comment type="caution">
    <text evidence="9">The sequence shown here is derived from an EMBL/GenBank/DDBJ whole genome shotgun (WGS) entry which is preliminary data.</text>
</comment>
<dbReference type="PRINTS" id="PR00344">
    <property type="entry name" value="BCTRLSENSOR"/>
</dbReference>
<dbReference type="PANTHER" id="PTHR43711">
    <property type="entry name" value="TWO-COMPONENT HISTIDINE KINASE"/>
    <property type="match status" value="1"/>
</dbReference>
<evidence type="ECO:0000313" key="10">
    <source>
        <dbReference type="Proteomes" id="UP000762110"/>
    </source>
</evidence>
<keyword evidence="10" id="KW-1185">Reference proteome</keyword>
<evidence type="ECO:0000256" key="7">
    <source>
        <dbReference type="SAM" id="Phobius"/>
    </source>
</evidence>
<dbReference type="InterPro" id="IPR004358">
    <property type="entry name" value="Sig_transdc_His_kin-like_C"/>
</dbReference>
<gene>
    <name evidence="9" type="ORF">HQN85_05860</name>
</gene>
<dbReference type="CDD" id="cd00075">
    <property type="entry name" value="HATPase"/>
    <property type="match status" value="1"/>
</dbReference>
<dbReference type="SUPFAM" id="SSF55874">
    <property type="entry name" value="ATPase domain of HSP90 chaperone/DNA topoisomerase II/histidine kinase"/>
    <property type="match status" value="1"/>
</dbReference>
<evidence type="ECO:0000256" key="3">
    <source>
        <dbReference type="ARBA" id="ARBA00022553"/>
    </source>
</evidence>
<evidence type="ECO:0000256" key="2">
    <source>
        <dbReference type="ARBA" id="ARBA00012438"/>
    </source>
</evidence>
<feature type="transmembrane region" description="Helical" evidence="7">
    <location>
        <begin position="91"/>
        <end position="109"/>
    </location>
</feature>
<keyword evidence="4" id="KW-0808">Transferase</keyword>
<proteinExistence type="predicted"/>
<dbReference type="EMBL" id="JABMKV010000001">
    <property type="protein sequence ID" value="NQX31238.1"/>
    <property type="molecule type" value="Genomic_DNA"/>
</dbReference>
<feature type="transmembrane region" description="Helical" evidence="7">
    <location>
        <begin position="64"/>
        <end position="85"/>
    </location>
</feature>
<dbReference type="EC" id="2.7.13.3" evidence="2"/>
<dbReference type="Gene3D" id="3.30.565.10">
    <property type="entry name" value="Histidine kinase-like ATPase, C-terminal domain"/>
    <property type="match status" value="1"/>
</dbReference>
<feature type="transmembrane region" description="Helical" evidence="7">
    <location>
        <begin position="35"/>
        <end position="52"/>
    </location>
</feature>
<dbReference type="CDD" id="cd00082">
    <property type="entry name" value="HisKA"/>
    <property type="match status" value="1"/>
</dbReference>
<organism evidence="9 10">
    <name type="scientific">Pedobacter boryungensis</name>
    <dbReference type="NCBI Taxonomy" id="869962"/>
    <lineage>
        <taxon>Bacteria</taxon>
        <taxon>Pseudomonadati</taxon>
        <taxon>Bacteroidota</taxon>
        <taxon>Sphingobacteriia</taxon>
        <taxon>Sphingobacteriales</taxon>
        <taxon>Sphingobacteriaceae</taxon>
        <taxon>Pedobacter</taxon>
    </lineage>
</organism>
<name>A0ABX2DCT3_9SPHI</name>
<dbReference type="InterPro" id="IPR005467">
    <property type="entry name" value="His_kinase_dom"/>
</dbReference>
<dbReference type="RefSeq" id="WP_173269881.1">
    <property type="nucleotide sequence ID" value="NZ_JABMKV010000001.1"/>
</dbReference>
<accession>A0ABX2DCT3</accession>
<protein>
    <recommendedName>
        <fullName evidence="2">histidine kinase</fullName>
        <ecNumber evidence="2">2.7.13.3</ecNumber>
    </recommendedName>
</protein>
<dbReference type="Pfam" id="PF00512">
    <property type="entry name" value="HisKA"/>
    <property type="match status" value="1"/>
</dbReference>
<dbReference type="Pfam" id="PF02518">
    <property type="entry name" value="HATPase_c"/>
    <property type="match status" value="1"/>
</dbReference>
<evidence type="ECO:0000256" key="4">
    <source>
        <dbReference type="ARBA" id="ARBA00022679"/>
    </source>
</evidence>
<dbReference type="Proteomes" id="UP000762110">
    <property type="component" value="Unassembled WGS sequence"/>
</dbReference>
<feature type="domain" description="Histidine kinase" evidence="8">
    <location>
        <begin position="194"/>
        <end position="401"/>
    </location>
</feature>
<feature type="transmembrane region" description="Helical" evidence="7">
    <location>
        <begin position="140"/>
        <end position="161"/>
    </location>
</feature>
<dbReference type="SMART" id="SM00387">
    <property type="entry name" value="HATPase_c"/>
    <property type="match status" value="1"/>
</dbReference>
<keyword evidence="7" id="KW-1133">Transmembrane helix</keyword>